<evidence type="ECO:0000313" key="1">
    <source>
        <dbReference type="EMBL" id="ESZ97730.1"/>
    </source>
</evidence>
<comment type="caution">
    <text evidence="1">The sequence shown here is derived from an EMBL/GenBank/DDBJ whole genome shotgun (WGS) entry which is preliminary data.</text>
</comment>
<accession>W9CTA0</accession>
<dbReference type="EMBL" id="AYSA01000073">
    <property type="protein sequence ID" value="ESZ97730.1"/>
    <property type="molecule type" value="Genomic_DNA"/>
</dbReference>
<dbReference type="AlphaFoldDB" id="W9CTA0"/>
<dbReference type="Proteomes" id="UP000019487">
    <property type="component" value="Unassembled WGS sequence"/>
</dbReference>
<protein>
    <submittedName>
        <fullName evidence="1">Uncharacterized protein</fullName>
    </submittedName>
</protein>
<organism evidence="1 2">
    <name type="scientific">Sclerotinia borealis (strain F-4128)</name>
    <dbReference type="NCBI Taxonomy" id="1432307"/>
    <lineage>
        <taxon>Eukaryota</taxon>
        <taxon>Fungi</taxon>
        <taxon>Dikarya</taxon>
        <taxon>Ascomycota</taxon>
        <taxon>Pezizomycotina</taxon>
        <taxon>Leotiomycetes</taxon>
        <taxon>Helotiales</taxon>
        <taxon>Sclerotiniaceae</taxon>
        <taxon>Sclerotinia</taxon>
    </lineage>
</organism>
<proteinExistence type="predicted"/>
<reference evidence="1 2" key="1">
    <citation type="journal article" date="2014" name="Genome Announc.">
        <title>Draft genome sequence of Sclerotinia borealis, a psychrophilic plant pathogenic fungus.</title>
        <authorList>
            <person name="Mardanov A.V."/>
            <person name="Beletsky A.V."/>
            <person name="Kadnikov V.V."/>
            <person name="Ignatov A.N."/>
            <person name="Ravin N.V."/>
        </authorList>
    </citation>
    <scope>NUCLEOTIDE SEQUENCE [LARGE SCALE GENOMIC DNA]</scope>
    <source>
        <strain evidence="2">F-4157</strain>
    </source>
</reference>
<gene>
    <name evidence="1" type="ORF">SBOR_1917</name>
</gene>
<evidence type="ECO:0000313" key="2">
    <source>
        <dbReference type="Proteomes" id="UP000019487"/>
    </source>
</evidence>
<dbReference type="HOGENOM" id="CLU_1548513_0_0_1"/>
<keyword evidence="2" id="KW-1185">Reference proteome</keyword>
<sequence length="173" mass="19258">MYRLGGDDDDDDDDDGICWVGAAAVFGEISGGGGQIRYWFVEVRYVPDSGVSIDGGSDGSRVAAWFSGVYSFGWLRLRGTKGMYFGDFDEGKFGSYGNGWDWRKATGGSLIHDQSQLDVKRAMRGQPDIRNIAQKNIVNNVSESRDPDTETSERWVMWETETKKRTIGWNSGT</sequence>
<name>W9CTA0_SCLBF</name>